<gene>
    <name evidence="1" type="ORF">SAMN05421630_11536</name>
</gene>
<organism evidence="1 2">
    <name type="scientific">Prauserella marina</name>
    <dbReference type="NCBI Taxonomy" id="530584"/>
    <lineage>
        <taxon>Bacteria</taxon>
        <taxon>Bacillati</taxon>
        <taxon>Actinomycetota</taxon>
        <taxon>Actinomycetes</taxon>
        <taxon>Pseudonocardiales</taxon>
        <taxon>Pseudonocardiaceae</taxon>
        <taxon>Prauserella</taxon>
    </lineage>
</organism>
<reference evidence="1 2" key="1">
    <citation type="submission" date="2016-10" db="EMBL/GenBank/DDBJ databases">
        <authorList>
            <person name="de Groot N.N."/>
        </authorList>
    </citation>
    <scope>NUCLEOTIDE SEQUENCE [LARGE SCALE GENOMIC DNA]</scope>
    <source>
        <strain evidence="1 2">CGMCC 4.5506</strain>
    </source>
</reference>
<accession>A0A222W0X4</accession>
<evidence type="ECO:0000313" key="2">
    <source>
        <dbReference type="Proteomes" id="UP000199494"/>
    </source>
</evidence>
<dbReference type="RefSeq" id="WP_091810615.1">
    <property type="nucleotide sequence ID" value="NZ_CP016354.1"/>
</dbReference>
<evidence type="ECO:0000313" key="1">
    <source>
        <dbReference type="EMBL" id="SDD95827.1"/>
    </source>
</evidence>
<name>A0A222W0X4_9PSEU</name>
<dbReference type="KEGG" id="pmad:BAY61_31780"/>
<dbReference type="AlphaFoldDB" id="A0A222W0X4"/>
<keyword evidence="2" id="KW-1185">Reference proteome</keyword>
<sequence length="88" mass="9803">MNDTTNRQPPPELPGPDADPLAYAKAVHELEDWLRGESKIADEAAWRYGKQRGMNETAIGAATGRTAQHVYKVRKRIENARKGGESQE</sequence>
<protein>
    <submittedName>
        <fullName evidence="1">Uncharacterized protein</fullName>
    </submittedName>
</protein>
<dbReference type="EMBL" id="FMZE01000015">
    <property type="protein sequence ID" value="SDD95827.1"/>
    <property type="molecule type" value="Genomic_DNA"/>
</dbReference>
<dbReference type="Proteomes" id="UP000199494">
    <property type="component" value="Unassembled WGS sequence"/>
</dbReference>
<proteinExistence type="predicted"/>